<organism evidence="3 4">
    <name type="scientific">Catenulispora pinistramenti</name>
    <dbReference type="NCBI Taxonomy" id="2705254"/>
    <lineage>
        <taxon>Bacteria</taxon>
        <taxon>Bacillati</taxon>
        <taxon>Actinomycetota</taxon>
        <taxon>Actinomycetes</taxon>
        <taxon>Catenulisporales</taxon>
        <taxon>Catenulisporaceae</taxon>
        <taxon>Catenulispora</taxon>
    </lineage>
</organism>
<feature type="region of interest" description="Disordered" evidence="1">
    <location>
        <begin position="169"/>
        <end position="190"/>
    </location>
</feature>
<evidence type="ECO:0000313" key="4">
    <source>
        <dbReference type="Proteomes" id="UP000730482"/>
    </source>
</evidence>
<evidence type="ECO:0000256" key="2">
    <source>
        <dbReference type="SAM" id="Phobius"/>
    </source>
</evidence>
<dbReference type="InterPro" id="IPR007060">
    <property type="entry name" value="FtsL/DivIC"/>
</dbReference>
<dbReference type="Proteomes" id="UP000730482">
    <property type="component" value="Unassembled WGS sequence"/>
</dbReference>
<reference evidence="3 4" key="1">
    <citation type="submission" date="2020-02" db="EMBL/GenBank/DDBJ databases">
        <title>Acidophilic actinobacteria isolated from forest soil.</title>
        <authorList>
            <person name="Golinska P."/>
        </authorList>
    </citation>
    <scope>NUCLEOTIDE SEQUENCE [LARGE SCALE GENOMIC DNA]</scope>
    <source>
        <strain evidence="3 4">NL8</strain>
    </source>
</reference>
<keyword evidence="2" id="KW-1133">Transmembrane helix</keyword>
<evidence type="ECO:0000313" key="3">
    <source>
        <dbReference type="EMBL" id="MBS2551293.1"/>
    </source>
</evidence>
<protein>
    <submittedName>
        <fullName evidence="3">Septum formation initiator family protein</fullName>
    </submittedName>
</protein>
<keyword evidence="2" id="KW-0472">Membrane</keyword>
<keyword evidence="4" id="KW-1185">Reference proteome</keyword>
<dbReference type="RefSeq" id="WP_212015645.1">
    <property type="nucleotide sequence ID" value="NZ_JAAFYZ010000133.1"/>
</dbReference>
<comment type="caution">
    <text evidence="3">The sequence shown here is derived from an EMBL/GenBank/DDBJ whole genome shotgun (WGS) entry which is preliminary data.</text>
</comment>
<name>A0ABS5KYZ4_9ACTN</name>
<feature type="transmembrane region" description="Helical" evidence="2">
    <location>
        <begin position="55"/>
        <end position="73"/>
    </location>
</feature>
<feature type="region of interest" description="Disordered" evidence="1">
    <location>
        <begin position="1"/>
        <end position="47"/>
    </location>
</feature>
<feature type="compositionally biased region" description="Gly residues" evidence="1">
    <location>
        <begin position="32"/>
        <end position="42"/>
    </location>
</feature>
<proteinExistence type="predicted"/>
<dbReference type="Pfam" id="PF04977">
    <property type="entry name" value="DivIC"/>
    <property type="match status" value="1"/>
</dbReference>
<evidence type="ECO:0000256" key="1">
    <source>
        <dbReference type="SAM" id="MobiDB-lite"/>
    </source>
</evidence>
<dbReference type="EMBL" id="JAAFYZ010000133">
    <property type="protein sequence ID" value="MBS2551293.1"/>
    <property type="molecule type" value="Genomic_DNA"/>
</dbReference>
<sequence>MKSEAEGSAPRRLSAVPAQRQDAAPGPSRSSGDGGSGSGSGSGASKKRTRYTARAAILMLFVCALVLALAYPLQQYFSQSSQLDQLKQQNTQKRADVDQLRQELAQWQDPDYVKIQARLRLHYLFPGETGLRLVGAGDAAAGGPNGTTGPSEGSSAWYAQLWNSVTAAATGAPSTAPSPTSATPTRTSTP</sequence>
<gene>
    <name evidence="3" type="ORF">KGQ19_30940</name>
</gene>
<keyword evidence="2" id="KW-0812">Transmembrane</keyword>
<accession>A0ABS5KYZ4</accession>